<reference evidence="11 12" key="1">
    <citation type="journal article" date="2007" name="Science">
        <title>Sea anemone genome reveals ancestral eumetazoan gene repertoire and genomic organization.</title>
        <authorList>
            <person name="Putnam N.H."/>
            <person name="Srivastava M."/>
            <person name="Hellsten U."/>
            <person name="Dirks B."/>
            <person name="Chapman J."/>
            <person name="Salamov A."/>
            <person name="Terry A."/>
            <person name="Shapiro H."/>
            <person name="Lindquist E."/>
            <person name="Kapitonov V.V."/>
            <person name="Jurka J."/>
            <person name="Genikhovich G."/>
            <person name="Grigoriev I.V."/>
            <person name="Lucas S.M."/>
            <person name="Steele R.E."/>
            <person name="Finnerty J.R."/>
            <person name="Technau U."/>
            <person name="Martindale M.Q."/>
            <person name="Rokhsar D.S."/>
        </authorList>
    </citation>
    <scope>NUCLEOTIDE SEQUENCE [LARGE SCALE GENOMIC DNA]</scope>
    <source>
        <strain evidence="12">CH2 X CH6</strain>
    </source>
</reference>
<dbReference type="PhylomeDB" id="A7RPM4"/>
<keyword evidence="5" id="KW-0879">Wnt signaling pathway</keyword>
<evidence type="ECO:0000259" key="10">
    <source>
        <dbReference type="PROSITE" id="PS50189"/>
    </source>
</evidence>
<dbReference type="AlphaFoldDB" id="A7RPM4"/>
<dbReference type="SUPFAM" id="SSF50242">
    <property type="entry name" value="TIMP-like"/>
    <property type="match status" value="1"/>
</dbReference>
<dbReference type="Gene3D" id="2.40.50.120">
    <property type="match status" value="1"/>
</dbReference>
<dbReference type="GO" id="GO:0060070">
    <property type="term" value="P:canonical Wnt signaling pathway"/>
    <property type="evidence" value="ECO:0000318"/>
    <property type="project" value="GO_Central"/>
</dbReference>
<dbReference type="GO" id="GO:0017147">
    <property type="term" value="F:Wnt-protein binding"/>
    <property type="evidence" value="ECO:0000318"/>
    <property type="project" value="GO_Central"/>
</dbReference>
<feature type="disulfide bond" evidence="8">
    <location>
        <begin position="5"/>
        <end position="66"/>
    </location>
</feature>
<feature type="domain" description="NTR" evidence="10">
    <location>
        <begin position="154"/>
        <end position="260"/>
    </location>
</feature>
<feature type="disulfide bond" evidence="8">
    <location>
        <begin position="13"/>
        <end position="59"/>
    </location>
</feature>
<dbReference type="OMA" id="NAERCKC"/>
<dbReference type="InterPro" id="IPR020067">
    <property type="entry name" value="Frizzled_dom"/>
</dbReference>
<dbReference type="GO" id="GO:0030154">
    <property type="term" value="P:cell differentiation"/>
    <property type="evidence" value="ECO:0007669"/>
    <property type="project" value="UniProtKB-KW"/>
</dbReference>
<feature type="disulfide bond" evidence="8">
    <location>
        <begin position="50"/>
        <end position="88"/>
    </location>
</feature>
<protein>
    <submittedName>
        <fullName evidence="11">Uncharacterized protein</fullName>
    </submittedName>
</protein>
<dbReference type="CDD" id="cd07066">
    <property type="entry name" value="CRD_FZ"/>
    <property type="match status" value="1"/>
</dbReference>
<comment type="subcellular location">
    <subcellularLocation>
        <location evidence="1">Secreted</location>
    </subcellularLocation>
</comment>
<dbReference type="EMBL" id="DS469526">
    <property type="protein sequence ID" value="EDO46597.1"/>
    <property type="molecule type" value="Genomic_DNA"/>
</dbReference>
<feature type="non-terminal residue" evidence="11">
    <location>
        <position position="1"/>
    </location>
</feature>
<keyword evidence="6" id="KW-0221">Differentiation</keyword>
<evidence type="ECO:0000259" key="9">
    <source>
        <dbReference type="PROSITE" id="PS50038"/>
    </source>
</evidence>
<dbReference type="eggNOG" id="KOG3577">
    <property type="taxonomic scope" value="Eukaryota"/>
</dbReference>
<keyword evidence="12" id="KW-1185">Reference proteome</keyword>
<evidence type="ECO:0000256" key="1">
    <source>
        <dbReference type="ARBA" id="ARBA00004613"/>
    </source>
</evidence>
<evidence type="ECO:0000256" key="5">
    <source>
        <dbReference type="ARBA" id="ARBA00022687"/>
    </source>
</evidence>
<dbReference type="PANTHER" id="PTHR11309">
    <property type="entry name" value="FRIZZLED"/>
    <property type="match status" value="1"/>
</dbReference>
<dbReference type="InParanoid" id="A7RPM4"/>
<dbReference type="GO" id="GO:0005886">
    <property type="term" value="C:plasma membrane"/>
    <property type="evidence" value="ECO:0000318"/>
    <property type="project" value="GO_Central"/>
</dbReference>
<keyword evidence="3" id="KW-0217">Developmental protein</keyword>
<evidence type="ECO:0000313" key="12">
    <source>
        <dbReference type="Proteomes" id="UP000001593"/>
    </source>
</evidence>
<name>A7RPM4_NEMVE</name>
<dbReference type="GO" id="GO:0035567">
    <property type="term" value="P:non-canonical Wnt signaling pathway"/>
    <property type="evidence" value="ECO:0000318"/>
    <property type="project" value="GO_Central"/>
</dbReference>
<dbReference type="Gene3D" id="1.10.2000.10">
    <property type="entry name" value="Frizzled cysteine-rich domain"/>
    <property type="match status" value="1"/>
</dbReference>
<dbReference type="FunCoup" id="A7RPM4">
    <property type="interactions" value="29"/>
</dbReference>
<dbReference type="Pfam" id="PF01759">
    <property type="entry name" value="NTR"/>
    <property type="match status" value="1"/>
</dbReference>
<dbReference type="InterPro" id="IPR008993">
    <property type="entry name" value="TIMP-like_OB-fold"/>
</dbReference>
<keyword evidence="4" id="KW-0964">Secreted</keyword>
<comment type="caution">
    <text evidence="8">Lacks conserved residue(s) required for the propagation of feature annotation.</text>
</comment>
<dbReference type="InterPro" id="IPR001134">
    <property type="entry name" value="Netrin_domain"/>
</dbReference>
<evidence type="ECO:0000256" key="6">
    <source>
        <dbReference type="ARBA" id="ARBA00022782"/>
    </source>
</evidence>
<dbReference type="SUPFAM" id="SSF63501">
    <property type="entry name" value="Frizzled cysteine-rich domain"/>
    <property type="match status" value="1"/>
</dbReference>
<dbReference type="PANTHER" id="PTHR11309:SF47">
    <property type="entry name" value="FRIZZLED"/>
    <property type="match status" value="1"/>
</dbReference>
<organism evidence="11 12">
    <name type="scientific">Nematostella vectensis</name>
    <name type="common">Starlet sea anemone</name>
    <dbReference type="NCBI Taxonomy" id="45351"/>
    <lineage>
        <taxon>Eukaryota</taxon>
        <taxon>Metazoa</taxon>
        <taxon>Cnidaria</taxon>
        <taxon>Anthozoa</taxon>
        <taxon>Hexacorallia</taxon>
        <taxon>Actiniaria</taxon>
        <taxon>Edwardsiidae</taxon>
        <taxon>Nematostella</taxon>
    </lineage>
</organism>
<dbReference type="InterPro" id="IPR036790">
    <property type="entry name" value="Frizzled_dom_sf"/>
</dbReference>
<dbReference type="HOGENOM" id="CLU_058446_1_0_1"/>
<evidence type="ECO:0000313" key="11">
    <source>
        <dbReference type="EMBL" id="EDO46597.1"/>
    </source>
</evidence>
<sequence>MPNTCQPITVPACQSLPYNMTRLPNHLGHTSQRQIEHEINEYSQLISANCSADLVFLLCVYHLPICAVEFEKPVLPCRSLCRQVKRDCAPIIGQFSDQRSRRNVNCNDMPAYETGVCVQPESFLPHGERLSYTYRWPLKGSPKFSHYQANVRALAHQCSVPVALDFRSYKQEGYKFAVRAEVVSITYSSSGNRVISVDVKKVLKYSKIKIYRGLLRLTTNSSCPCPQMETGQTYLITGYENSNGVAHYISQRSYVKVWRK</sequence>
<dbReference type="SMART" id="SM00063">
    <property type="entry name" value="FRI"/>
    <property type="match status" value="1"/>
</dbReference>
<dbReference type="STRING" id="45351.A7RPM4"/>
<keyword evidence="7 8" id="KW-1015">Disulfide bond</keyword>
<evidence type="ECO:0000256" key="7">
    <source>
        <dbReference type="ARBA" id="ARBA00023157"/>
    </source>
</evidence>
<comment type="similarity">
    <text evidence="2">Belongs to the secreted frizzled-related protein (sFRP) family.</text>
</comment>
<dbReference type="Pfam" id="PF01392">
    <property type="entry name" value="Fz"/>
    <property type="match status" value="1"/>
</dbReference>
<dbReference type="GO" id="GO:0005576">
    <property type="term" value="C:extracellular region"/>
    <property type="evidence" value="ECO:0007669"/>
    <property type="project" value="UniProtKB-SubCell"/>
</dbReference>
<dbReference type="InterPro" id="IPR018933">
    <property type="entry name" value="Netrin_module_non-TIMP"/>
</dbReference>
<dbReference type="GO" id="GO:0042813">
    <property type="term" value="F:Wnt receptor activity"/>
    <property type="evidence" value="ECO:0000318"/>
    <property type="project" value="GO_Central"/>
</dbReference>
<dbReference type="PROSITE" id="PS50038">
    <property type="entry name" value="FZ"/>
    <property type="match status" value="1"/>
</dbReference>
<evidence type="ECO:0000256" key="3">
    <source>
        <dbReference type="ARBA" id="ARBA00022473"/>
    </source>
</evidence>
<evidence type="ECO:0000256" key="2">
    <source>
        <dbReference type="ARBA" id="ARBA00010054"/>
    </source>
</evidence>
<accession>A7RPM4</accession>
<feature type="domain" description="FZ" evidence="9">
    <location>
        <begin position="1"/>
        <end position="120"/>
    </location>
</feature>
<gene>
    <name evidence="11" type="ORF">NEMVEDRAFT_v1g88982</name>
</gene>
<evidence type="ECO:0000256" key="8">
    <source>
        <dbReference type="PROSITE-ProRule" id="PRU00090"/>
    </source>
</evidence>
<dbReference type="PROSITE" id="PS50189">
    <property type="entry name" value="NTR"/>
    <property type="match status" value="1"/>
</dbReference>
<dbReference type="InterPro" id="IPR015526">
    <property type="entry name" value="Frizzled/SFRP"/>
</dbReference>
<proteinExistence type="inferred from homology"/>
<dbReference type="Proteomes" id="UP000001593">
    <property type="component" value="Unassembled WGS sequence"/>
</dbReference>
<evidence type="ECO:0000256" key="4">
    <source>
        <dbReference type="ARBA" id="ARBA00022525"/>
    </source>
</evidence>